<evidence type="ECO:0000256" key="1">
    <source>
        <dbReference type="SAM" id="MobiDB-lite"/>
    </source>
</evidence>
<protein>
    <submittedName>
        <fullName evidence="2">Uncharacterized protein</fullName>
    </submittedName>
</protein>
<dbReference type="AlphaFoldDB" id="A0A067JWN0"/>
<sequence>MPHTCLLRDTRSWASGLSSPGPSSAGSILSGMRDLEIGRLRRHQSRQSGAMAHLQMEVDRLRTVLEVEGIPLDFSEEDDGSSSDDAPPYSPPQAVAGPSQRRR</sequence>
<name>A0A067JWN0_JATCU</name>
<gene>
    <name evidence="2" type="ORF">JCGZ_26549</name>
</gene>
<reference evidence="2 3" key="1">
    <citation type="journal article" date="2014" name="PLoS ONE">
        <title>Global Analysis of Gene Expression Profiles in Physic Nut (Jatropha curcas L.) Seedlings Exposed to Salt Stress.</title>
        <authorList>
            <person name="Zhang L."/>
            <person name="Zhang C."/>
            <person name="Wu P."/>
            <person name="Chen Y."/>
            <person name="Li M."/>
            <person name="Jiang H."/>
            <person name="Wu G."/>
        </authorList>
    </citation>
    <scope>NUCLEOTIDE SEQUENCE [LARGE SCALE GENOMIC DNA]</scope>
    <source>
        <strain evidence="3">cv. GZQX0401</strain>
        <tissue evidence="2">Young leaves</tissue>
    </source>
</reference>
<feature type="compositionally biased region" description="Basic and acidic residues" evidence="1">
    <location>
        <begin position="1"/>
        <end position="11"/>
    </location>
</feature>
<evidence type="ECO:0000313" key="3">
    <source>
        <dbReference type="Proteomes" id="UP000027138"/>
    </source>
</evidence>
<feature type="region of interest" description="Disordered" evidence="1">
    <location>
        <begin position="70"/>
        <end position="103"/>
    </location>
</feature>
<keyword evidence="3" id="KW-1185">Reference proteome</keyword>
<dbReference type="EMBL" id="KK915115">
    <property type="protein sequence ID" value="KDP24420.1"/>
    <property type="molecule type" value="Genomic_DNA"/>
</dbReference>
<feature type="compositionally biased region" description="Low complexity" evidence="1">
    <location>
        <begin position="12"/>
        <end position="30"/>
    </location>
</feature>
<feature type="region of interest" description="Disordered" evidence="1">
    <location>
        <begin position="1"/>
        <end position="30"/>
    </location>
</feature>
<dbReference type="Proteomes" id="UP000027138">
    <property type="component" value="Unassembled WGS sequence"/>
</dbReference>
<proteinExistence type="predicted"/>
<evidence type="ECO:0000313" key="2">
    <source>
        <dbReference type="EMBL" id="KDP24420.1"/>
    </source>
</evidence>
<accession>A0A067JWN0</accession>
<organism evidence="2 3">
    <name type="scientific">Jatropha curcas</name>
    <name type="common">Barbados nut</name>
    <dbReference type="NCBI Taxonomy" id="180498"/>
    <lineage>
        <taxon>Eukaryota</taxon>
        <taxon>Viridiplantae</taxon>
        <taxon>Streptophyta</taxon>
        <taxon>Embryophyta</taxon>
        <taxon>Tracheophyta</taxon>
        <taxon>Spermatophyta</taxon>
        <taxon>Magnoliopsida</taxon>
        <taxon>eudicotyledons</taxon>
        <taxon>Gunneridae</taxon>
        <taxon>Pentapetalae</taxon>
        <taxon>rosids</taxon>
        <taxon>fabids</taxon>
        <taxon>Malpighiales</taxon>
        <taxon>Euphorbiaceae</taxon>
        <taxon>Crotonoideae</taxon>
        <taxon>Jatropheae</taxon>
        <taxon>Jatropha</taxon>
    </lineage>
</organism>